<evidence type="ECO:0000256" key="1">
    <source>
        <dbReference type="ARBA" id="ARBA00004123"/>
    </source>
</evidence>
<evidence type="ECO:0000256" key="4">
    <source>
        <dbReference type="ARBA" id="ARBA00022664"/>
    </source>
</evidence>
<evidence type="ECO:0000256" key="9">
    <source>
        <dbReference type="SAM" id="MobiDB-lite"/>
    </source>
</evidence>
<dbReference type="Proteomes" id="UP001204833">
    <property type="component" value="Unassembled WGS sequence"/>
</dbReference>
<name>A0AAD5BGJ6_9ASCO</name>
<reference evidence="11 12" key="1">
    <citation type="journal article" date="2022" name="DNA Res.">
        <title>Genome analysis of five recently described species of the CUG-Ser clade uncovers Candida theae as a new hybrid lineage with pathogenic potential in the Candida parapsilosis species complex.</title>
        <authorList>
            <person name="Mixao V."/>
            <person name="Del Olmo V."/>
            <person name="Hegedusova E."/>
            <person name="Saus E."/>
            <person name="Pryszcz L."/>
            <person name="Cillingova A."/>
            <person name="Nosek J."/>
            <person name="Gabaldon T."/>
        </authorList>
    </citation>
    <scope>NUCLEOTIDE SEQUENCE [LARGE SCALE GENOMIC DNA]</scope>
    <source>
        <strain evidence="11 12">CBS 12239</strain>
    </source>
</reference>
<evidence type="ECO:0000256" key="6">
    <source>
        <dbReference type="ARBA" id="ARBA00023054"/>
    </source>
</evidence>
<evidence type="ECO:0000256" key="3">
    <source>
        <dbReference type="ARBA" id="ARBA00020646"/>
    </source>
</evidence>
<feature type="compositionally biased region" description="Low complexity" evidence="9">
    <location>
        <begin position="203"/>
        <end position="212"/>
    </location>
</feature>
<dbReference type="EMBL" id="JAIHNG010000072">
    <property type="protein sequence ID" value="KAI5961669.1"/>
    <property type="molecule type" value="Genomic_DNA"/>
</dbReference>
<evidence type="ECO:0000259" key="10">
    <source>
        <dbReference type="SMART" id="SM01083"/>
    </source>
</evidence>
<evidence type="ECO:0000313" key="12">
    <source>
        <dbReference type="Proteomes" id="UP001204833"/>
    </source>
</evidence>
<dbReference type="AlphaFoldDB" id="A0AAD5BGJ6"/>
<feature type="compositionally biased region" description="Basic and acidic residues" evidence="9">
    <location>
        <begin position="175"/>
        <end position="188"/>
    </location>
</feature>
<dbReference type="InterPro" id="IPR019339">
    <property type="entry name" value="CIR_N_dom"/>
</dbReference>
<keyword evidence="7" id="KW-0508">mRNA splicing</keyword>
<keyword evidence="4" id="KW-0507">mRNA processing</keyword>
<keyword evidence="5" id="KW-0747">Spliceosome</keyword>
<protein>
    <recommendedName>
        <fullName evidence="3">Pre-mRNA-splicing factor CWC25</fullName>
    </recommendedName>
</protein>
<keyword evidence="6" id="KW-0175">Coiled coil</keyword>
<evidence type="ECO:0000313" key="11">
    <source>
        <dbReference type="EMBL" id="KAI5961669.1"/>
    </source>
</evidence>
<comment type="caution">
    <text evidence="11">The sequence shown here is derived from an EMBL/GenBank/DDBJ whole genome shotgun (WGS) entry which is preliminary data.</text>
</comment>
<dbReference type="Pfam" id="PF10197">
    <property type="entry name" value="Cir_N"/>
    <property type="match status" value="1"/>
</dbReference>
<dbReference type="GO" id="GO:0008380">
    <property type="term" value="P:RNA splicing"/>
    <property type="evidence" value="ECO:0007669"/>
    <property type="project" value="UniProtKB-KW"/>
</dbReference>
<feature type="compositionally biased region" description="Basic residues" evidence="9">
    <location>
        <begin position="247"/>
        <end position="266"/>
    </location>
</feature>
<evidence type="ECO:0000256" key="8">
    <source>
        <dbReference type="ARBA" id="ARBA00023242"/>
    </source>
</evidence>
<feature type="region of interest" description="Disordered" evidence="9">
    <location>
        <begin position="144"/>
        <end position="272"/>
    </location>
</feature>
<accession>A0AAD5BGJ6</accession>
<feature type="compositionally biased region" description="Basic and acidic residues" evidence="9">
    <location>
        <begin position="231"/>
        <end position="246"/>
    </location>
</feature>
<dbReference type="RefSeq" id="XP_051609852.1">
    <property type="nucleotide sequence ID" value="XM_051750826.1"/>
</dbReference>
<keyword evidence="12" id="KW-1185">Reference proteome</keyword>
<sequence length="272" mass="31325">MAGDLNLKKSWNPALVKNQQKVWELEQQKLKELKESKEKNLEFKKEQEYLDLLKLQYGENFSKDQLSSNEKLKVSKLSWMYEDVPFEKQESEVTNSGGFVETTAEFTEGKTEAENLLSGNRAFKKRDGNGFTSDRMEKVIGLGALKKSSSSSYGDDPMALIQKQQMKKRNQAQKDVLRIGTERRDDNGSRSSTGEGRGDNKSRFGSSHGSHSSSDRHRNHDSRDKHKRHKPSDGHRSRRSGEEHSSRSSRKDRHSHRDPRHSHRSRDRSPVR</sequence>
<feature type="domain" description="CBF1-interacting co-repressor CIR N-terminal" evidence="10">
    <location>
        <begin position="10"/>
        <end position="46"/>
    </location>
</feature>
<comment type="subcellular location">
    <subcellularLocation>
        <location evidence="1">Nucleus</location>
    </subcellularLocation>
</comment>
<feature type="compositionally biased region" description="Basic and acidic residues" evidence="9">
    <location>
        <begin position="213"/>
        <end position="224"/>
    </location>
</feature>
<proteinExistence type="inferred from homology"/>
<dbReference type="SMART" id="SM01083">
    <property type="entry name" value="Cir_N"/>
    <property type="match status" value="1"/>
</dbReference>
<dbReference type="InterPro" id="IPR022209">
    <property type="entry name" value="CWC25"/>
</dbReference>
<evidence type="ECO:0000256" key="5">
    <source>
        <dbReference type="ARBA" id="ARBA00022728"/>
    </source>
</evidence>
<evidence type="ECO:0000256" key="7">
    <source>
        <dbReference type="ARBA" id="ARBA00023187"/>
    </source>
</evidence>
<dbReference type="Pfam" id="PF12542">
    <property type="entry name" value="CWC25"/>
    <property type="match status" value="1"/>
</dbReference>
<gene>
    <name evidence="11" type="ORF">KGF57_001603</name>
</gene>
<dbReference type="GO" id="GO:0005681">
    <property type="term" value="C:spliceosomal complex"/>
    <property type="evidence" value="ECO:0007669"/>
    <property type="project" value="UniProtKB-KW"/>
</dbReference>
<keyword evidence="8" id="KW-0539">Nucleus</keyword>
<dbReference type="GeneID" id="76149662"/>
<evidence type="ECO:0000256" key="2">
    <source>
        <dbReference type="ARBA" id="ARBA00006695"/>
    </source>
</evidence>
<dbReference type="GO" id="GO:0006397">
    <property type="term" value="P:mRNA processing"/>
    <property type="evidence" value="ECO:0007669"/>
    <property type="project" value="UniProtKB-KW"/>
</dbReference>
<organism evidence="11 12">
    <name type="scientific">Candida theae</name>
    <dbReference type="NCBI Taxonomy" id="1198502"/>
    <lineage>
        <taxon>Eukaryota</taxon>
        <taxon>Fungi</taxon>
        <taxon>Dikarya</taxon>
        <taxon>Ascomycota</taxon>
        <taxon>Saccharomycotina</taxon>
        <taxon>Pichiomycetes</taxon>
        <taxon>Debaryomycetaceae</taxon>
        <taxon>Candida/Lodderomyces clade</taxon>
        <taxon>Candida</taxon>
    </lineage>
</organism>
<comment type="similarity">
    <text evidence="2">Belongs to the CWC25 family.</text>
</comment>